<keyword evidence="3" id="KW-0813">Transport</keyword>
<evidence type="ECO:0000256" key="5">
    <source>
        <dbReference type="ARBA" id="ARBA00022553"/>
    </source>
</evidence>
<evidence type="ECO:0000256" key="2">
    <source>
        <dbReference type="ARBA" id="ARBA00004496"/>
    </source>
</evidence>
<evidence type="ECO:0000256" key="9">
    <source>
        <dbReference type="ARBA" id="ARBA00022692"/>
    </source>
</evidence>
<feature type="transmembrane region" description="Helical" evidence="13">
    <location>
        <begin position="312"/>
        <end position="329"/>
    </location>
</feature>
<feature type="region of interest" description="Disordered" evidence="12">
    <location>
        <begin position="152"/>
        <end position="171"/>
    </location>
</feature>
<dbReference type="GO" id="GO:0005886">
    <property type="term" value="C:plasma membrane"/>
    <property type="evidence" value="ECO:0007669"/>
    <property type="project" value="UniProtKB-SubCell"/>
</dbReference>
<dbReference type="PROSITE" id="PS51104">
    <property type="entry name" value="PTS_EIIC_TYPE_2"/>
    <property type="match status" value="1"/>
</dbReference>
<dbReference type="InterPro" id="IPR016152">
    <property type="entry name" value="PTrfase/Anion_transptr"/>
</dbReference>
<evidence type="ECO:0000259" key="16">
    <source>
        <dbReference type="PROSITE" id="PS51104"/>
    </source>
</evidence>
<evidence type="ECO:0000313" key="18">
    <source>
        <dbReference type="Proteomes" id="UP000242310"/>
    </source>
</evidence>
<sequence length="627" mass="65739">MRITELLTAETIQLNAAADTKEGMIQELANQLDQAGKLSDRETFVEAIFARENQSSTGMGEGVAIPHAKTSAVKTPAIAFARSTEGIDFQSLDGEPVHYFFMIAAAEGANEDHLQALSRLSTLLMDPEFRQGLTEAQNADDVLRIVEQKEKEKLDEADVTPQQTKGDQGPRRKLVAVTGCPTGIAHTHMAADALKDKARELGIDMKVQTNGSDGVKNRLTAEDIQEAEAVIIAADTKVDMAGFQGKPVLQKGVTDGMRRPGDLIEAALNGDAPIYEGTGEAQKAGEDAEETGGMRAVGQGFYKHLMNGVSHMLPFVVGGGILIALAFALDIDAEGPISSALDAIGGGHAFELMVAILAGFIAMSIADRPGLAPGMIAGYMAHTGDAGFLGGILAGFLAGYVVVWLKHVFRNLPSVLDGLKTVLFYPFFSILIVGLLMHFVIIEPIAVLMANLEAMLGGMTGMNAALLGLILGGMMAVDMGGPINKTAYAFGIAMIDAGSFGPQAAIMAGGMVPPLGIAIATTFFRSKFTKEQRSAGVTNYVMGASFITEGAIPFAAADPGRVIPSIIVGSSIAGALVMLLNIGLQAPHGGVFVAWLVDGSFLAYMGAILAGAVVTALMLGFWKKRVN</sequence>
<dbReference type="Proteomes" id="UP000242310">
    <property type="component" value="Unassembled WGS sequence"/>
</dbReference>
<keyword evidence="7" id="KW-0808">Transferase</keyword>
<dbReference type="AlphaFoldDB" id="A0A2P8HR12"/>
<accession>A0A2P8HR12</accession>
<evidence type="ECO:0000256" key="13">
    <source>
        <dbReference type="SAM" id="Phobius"/>
    </source>
</evidence>
<evidence type="ECO:0000256" key="7">
    <source>
        <dbReference type="ARBA" id="ARBA00022679"/>
    </source>
</evidence>
<keyword evidence="9 13" id="KW-0812">Transmembrane</keyword>
<evidence type="ECO:0000313" key="17">
    <source>
        <dbReference type="EMBL" id="PSL48612.1"/>
    </source>
</evidence>
<evidence type="ECO:0000256" key="4">
    <source>
        <dbReference type="ARBA" id="ARBA00022475"/>
    </source>
</evidence>
<dbReference type="InterPro" id="IPR050864">
    <property type="entry name" value="Bacterial_PTS_Sugar_Transport"/>
</dbReference>
<dbReference type="OrthoDB" id="9782569at2"/>
<dbReference type="GO" id="GO:0022877">
    <property type="term" value="F:protein-N(PI)-phosphohistidine-fructose phosphotransferase system transporter activity"/>
    <property type="evidence" value="ECO:0007669"/>
    <property type="project" value="InterPro"/>
</dbReference>
<dbReference type="InterPro" id="IPR013014">
    <property type="entry name" value="PTS_EIIC_2"/>
</dbReference>
<organism evidence="17 18">
    <name type="scientific">Salsuginibacillus halophilus</name>
    <dbReference type="NCBI Taxonomy" id="517424"/>
    <lineage>
        <taxon>Bacteria</taxon>
        <taxon>Bacillati</taxon>
        <taxon>Bacillota</taxon>
        <taxon>Bacilli</taxon>
        <taxon>Bacillales</taxon>
        <taxon>Bacillaceae</taxon>
        <taxon>Salsuginibacillus</taxon>
    </lineage>
</organism>
<dbReference type="InterPro" id="IPR004715">
    <property type="entry name" value="PTS_IIA_fruc"/>
</dbReference>
<dbReference type="GO" id="GO:0090563">
    <property type="term" value="F:protein-phosphocysteine-sugar phosphotransferase activity"/>
    <property type="evidence" value="ECO:0007669"/>
    <property type="project" value="TreeGrafter"/>
</dbReference>
<feature type="domain" description="PTS EIIC type-2" evidence="16">
    <location>
        <begin position="301"/>
        <end position="627"/>
    </location>
</feature>
<feature type="transmembrane region" description="Helical" evidence="13">
    <location>
        <begin position="349"/>
        <end position="366"/>
    </location>
</feature>
<protein>
    <submittedName>
        <fullName evidence="17">PTS system D-fructose-specific IIA component (F1P-forming) (Frc family) /PTS system D-fructose-specific IIB component (F1P-forming) (Frc family) /PTS system D-fructose-specific IIC component (F1P-f...</fullName>
    </submittedName>
</protein>
<evidence type="ECO:0000259" key="14">
    <source>
        <dbReference type="PROSITE" id="PS51094"/>
    </source>
</evidence>
<keyword evidence="10 13" id="KW-1133">Transmembrane helix</keyword>
<feature type="transmembrane region" description="Helical" evidence="13">
    <location>
        <begin position="425"/>
        <end position="452"/>
    </location>
</feature>
<dbReference type="PROSITE" id="PS51099">
    <property type="entry name" value="PTS_EIIB_TYPE_2"/>
    <property type="match status" value="1"/>
</dbReference>
<keyword evidence="4" id="KW-1003">Cell membrane</keyword>
<dbReference type="InterPro" id="IPR013011">
    <property type="entry name" value="PTS_EIIB_2"/>
</dbReference>
<dbReference type="EMBL" id="PYAV01000004">
    <property type="protein sequence ID" value="PSL48612.1"/>
    <property type="molecule type" value="Genomic_DNA"/>
</dbReference>
<feature type="transmembrane region" description="Helical" evidence="13">
    <location>
        <begin position="503"/>
        <end position="524"/>
    </location>
</feature>
<evidence type="ECO:0000256" key="8">
    <source>
        <dbReference type="ARBA" id="ARBA00022683"/>
    </source>
</evidence>
<dbReference type="InterPro" id="IPR006327">
    <property type="entry name" value="PTS_IIC_fruc"/>
</dbReference>
<feature type="transmembrane region" description="Helical" evidence="13">
    <location>
        <begin position="386"/>
        <end position="405"/>
    </location>
</feature>
<dbReference type="SUPFAM" id="SSF52794">
    <property type="entry name" value="PTS system IIB component-like"/>
    <property type="match status" value="1"/>
</dbReference>
<dbReference type="NCBIfam" id="TIGR00829">
    <property type="entry name" value="FRU"/>
    <property type="match status" value="1"/>
</dbReference>
<dbReference type="RefSeq" id="WP_106588179.1">
    <property type="nucleotide sequence ID" value="NZ_PYAV01000004.1"/>
</dbReference>
<dbReference type="FunFam" id="3.40.50.2300:FF:000014">
    <property type="entry name" value="PTS system fructose-like transporter subunit IIB"/>
    <property type="match status" value="1"/>
</dbReference>
<dbReference type="Gene3D" id="3.40.50.2300">
    <property type="match status" value="1"/>
</dbReference>
<dbReference type="PANTHER" id="PTHR30505">
    <property type="entry name" value="FRUCTOSE-LIKE PERMEASE"/>
    <property type="match status" value="1"/>
</dbReference>
<name>A0A2P8HR12_9BACI</name>
<feature type="domain" description="PTS EIIA type-2" evidence="14">
    <location>
        <begin position="5"/>
        <end position="149"/>
    </location>
</feature>
<dbReference type="FunFam" id="3.40.930.10:FF:000009">
    <property type="entry name" value="PTS system, fructose specific IIABC component"/>
    <property type="match status" value="1"/>
</dbReference>
<feature type="transmembrane region" description="Helical" evidence="13">
    <location>
        <begin position="562"/>
        <end position="582"/>
    </location>
</feature>
<dbReference type="Pfam" id="PF00359">
    <property type="entry name" value="PTS_EIIA_2"/>
    <property type="match status" value="1"/>
</dbReference>
<feature type="domain" description="PTS EIIB type-2" evidence="15">
    <location>
        <begin position="174"/>
        <end position="269"/>
    </location>
</feature>
<evidence type="ECO:0000256" key="11">
    <source>
        <dbReference type="ARBA" id="ARBA00023136"/>
    </source>
</evidence>
<feature type="transmembrane region" description="Helical" evidence="13">
    <location>
        <begin position="602"/>
        <end position="622"/>
    </location>
</feature>
<evidence type="ECO:0000256" key="6">
    <source>
        <dbReference type="ARBA" id="ARBA00022597"/>
    </source>
</evidence>
<dbReference type="Gene3D" id="3.40.930.10">
    <property type="entry name" value="Mannitol-specific EII, Chain A"/>
    <property type="match status" value="1"/>
</dbReference>
<dbReference type="PROSITE" id="PS00372">
    <property type="entry name" value="PTS_EIIA_TYPE_2_HIS"/>
    <property type="match status" value="1"/>
</dbReference>
<dbReference type="NCBIfam" id="TIGR01427">
    <property type="entry name" value="PTS_IIC_fructo"/>
    <property type="match status" value="1"/>
</dbReference>
<dbReference type="InterPro" id="IPR036095">
    <property type="entry name" value="PTS_EIIB-like_sf"/>
</dbReference>
<dbReference type="GO" id="GO:0009401">
    <property type="term" value="P:phosphoenolpyruvate-dependent sugar phosphotransferase system"/>
    <property type="evidence" value="ECO:0007669"/>
    <property type="project" value="UniProtKB-KW"/>
</dbReference>
<keyword evidence="6" id="KW-0762">Sugar transport</keyword>
<dbReference type="PROSITE" id="PS51094">
    <property type="entry name" value="PTS_EIIA_TYPE_2"/>
    <property type="match status" value="1"/>
</dbReference>
<reference evidence="17 18" key="1">
    <citation type="submission" date="2018-03" db="EMBL/GenBank/DDBJ databases">
        <title>Genomic Encyclopedia of Type Strains, Phase III (KMG-III): the genomes of soil and plant-associated and newly described type strains.</title>
        <authorList>
            <person name="Whitman W."/>
        </authorList>
    </citation>
    <scope>NUCLEOTIDE SEQUENCE [LARGE SCALE GENOMIC DNA]</scope>
    <source>
        <strain evidence="17 18">CGMCC 1.07653</strain>
    </source>
</reference>
<evidence type="ECO:0000256" key="1">
    <source>
        <dbReference type="ARBA" id="ARBA00004429"/>
    </source>
</evidence>
<keyword evidence="11 13" id="KW-0472">Membrane</keyword>
<dbReference type="SUPFAM" id="SSF55804">
    <property type="entry name" value="Phoshotransferase/anion transport protein"/>
    <property type="match status" value="1"/>
</dbReference>
<dbReference type="InterPro" id="IPR003501">
    <property type="entry name" value="PTS_EIIB_2/3"/>
</dbReference>
<gene>
    <name evidence="17" type="ORF">B0H94_104213</name>
</gene>
<dbReference type="GO" id="GO:0005737">
    <property type="term" value="C:cytoplasm"/>
    <property type="evidence" value="ECO:0007669"/>
    <property type="project" value="UniProtKB-SubCell"/>
</dbReference>
<dbReference type="GO" id="GO:0005351">
    <property type="term" value="F:carbohydrate:proton symporter activity"/>
    <property type="evidence" value="ECO:0007669"/>
    <property type="project" value="InterPro"/>
</dbReference>
<evidence type="ECO:0000256" key="12">
    <source>
        <dbReference type="SAM" id="MobiDB-lite"/>
    </source>
</evidence>
<feature type="transmembrane region" description="Helical" evidence="13">
    <location>
        <begin position="464"/>
        <end position="483"/>
    </location>
</feature>
<dbReference type="PANTHER" id="PTHR30505:SF28">
    <property type="entry name" value="PTS SYSTEM 2-O-ALPHA-MANNOSYL-D-GLYCERATE-SPECIFIC EIIABC COMPONENT"/>
    <property type="match status" value="1"/>
</dbReference>
<evidence type="ECO:0000259" key="15">
    <source>
        <dbReference type="PROSITE" id="PS51099"/>
    </source>
</evidence>
<comment type="subcellular location">
    <subcellularLocation>
        <location evidence="1">Cell inner membrane</location>
        <topology evidence="1">Multi-pass membrane protein</topology>
    </subcellularLocation>
    <subcellularLocation>
        <location evidence="2">Cytoplasm</location>
    </subcellularLocation>
</comment>
<dbReference type="NCBIfam" id="TIGR00848">
    <property type="entry name" value="fruA"/>
    <property type="match status" value="1"/>
</dbReference>
<dbReference type="InterPro" id="IPR003352">
    <property type="entry name" value="PTS_EIIC"/>
</dbReference>
<comment type="caution">
    <text evidence="17">The sequence shown here is derived from an EMBL/GenBank/DDBJ whole genome shotgun (WGS) entry which is preliminary data.</text>
</comment>
<dbReference type="CDD" id="cd00211">
    <property type="entry name" value="PTS_IIA_fru"/>
    <property type="match status" value="1"/>
</dbReference>
<dbReference type="InterPro" id="IPR003353">
    <property type="entry name" value="PTS_IIB_fruc"/>
</dbReference>
<proteinExistence type="predicted"/>
<dbReference type="Pfam" id="PF02378">
    <property type="entry name" value="PTS_EIIC"/>
    <property type="match status" value="1"/>
</dbReference>
<evidence type="ECO:0000256" key="3">
    <source>
        <dbReference type="ARBA" id="ARBA00022448"/>
    </source>
</evidence>
<keyword evidence="8" id="KW-0598">Phosphotransferase system</keyword>
<keyword evidence="5" id="KW-0597">Phosphoprotein</keyword>
<keyword evidence="18" id="KW-1185">Reference proteome</keyword>
<dbReference type="Pfam" id="PF02302">
    <property type="entry name" value="PTS_IIB"/>
    <property type="match status" value="1"/>
</dbReference>
<dbReference type="CDD" id="cd05569">
    <property type="entry name" value="PTS_IIB_fructose"/>
    <property type="match status" value="1"/>
</dbReference>
<dbReference type="InterPro" id="IPR002178">
    <property type="entry name" value="PTS_EIIA_type-2_dom"/>
</dbReference>
<evidence type="ECO:0000256" key="10">
    <source>
        <dbReference type="ARBA" id="ARBA00022989"/>
    </source>
</evidence>